<name>A0A7H1M868_9NEIS</name>
<organism evidence="2 3">
    <name type="scientific">Neisseria musculi</name>
    <dbReference type="NCBI Taxonomy" id="1815583"/>
    <lineage>
        <taxon>Bacteria</taxon>
        <taxon>Pseudomonadati</taxon>
        <taxon>Pseudomonadota</taxon>
        <taxon>Betaproteobacteria</taxon>
        <taxon>Neisseriales</taxon>
        <taxon>Neisseriaceae</taxon>
        <taxon>Neisseria</taxon>
    </lineage>
</organism>
<gene>
    <name evidence="2" type="ORF">H7A79_2088</name>
</gene>
<dbReference type="Proteomes" id="UP000516412">
    <property type="component" value="Chromosome"/>
</dbReference>
<evidence type="ECO:0000313" key="3">
    <source>
        <dbReference type="Proteomes" id="UP000516412"/>
    </source>
</evidence>
<feature type="transmembrane region" description="Helical" evidence="1">
    <location>
        <begin position="37"/>
        <end position="55"/>
    </location>
</feature>
<keyword evidence="1" id="KW-0472">Membrane</keyword>
<feature type="transmembrane region" description="Helical" evidence="1">
    <location>
        <begin position="12"/>
        <end position="31"/>
    </location>
</feature>
<proteinExistence type="predicted"/>
<dbReference type="AlphaFoldDB" id="A0A7H1M868"/>
<protein>
    <submittedName>
        <fullName evidence="2">Membrane protein</fullName>
    </submittedName>
</protein>
<evidence type="ECO:0000256" key="1">
    <source>
        <dbReference type="SAM" id="Phobius"/>
    </source>
</evidence>
<dbReference type="KEGG" id="nmus:H7A79_2088"/>
<keyword evidence="1" id="KW-0812">Transmembrane</keyword>
<evidence type="ECO:0000313" key="2">
    <source>
        <dbReference type="EMBL" id="QNT57833.1"/>
    </source>
</evidence>
<sequence length="65" mass="7694">MEEKKIRRGLDSIIIYAILIISFSYIIKYYSIKEPCFTIIMVSGLLVAELIYVVYRKIRMDSNKK</sequence>
<accession>A0A7H1M868</accession>
<keyword evidence="1" id="KW-1133">Transmembrane helix</keyword>
<dbReference type="EMBL" id="CP060414">
    <property type="protein sequence ID" value="QNT57833.1"/>
    <property type="molecule type" value="Genomic_DNA"/>
</dbReference>
<keyword evidence="3" id="KW-1185">Reference proteome</keyword>
<reference evidence="2" key="1">
    <citation type="submission" date="2024-06" db="EMBL/GenBank/DDBJ databases">
        <title>Complete Genome Sequence of mouse commensal type strain Neisseria musculi.</title>
        <authorList>
            <person name="Thapa E."/>
            <person name="Aluvathingal J."/>
            <person name="Nadendla S."/>
            <person name="Mehta A."/>
            <person name="Tettelin H."/>
            <person name="Weyand N.J."/>
        </authorList>
    </citation>
    <scope>NUCLEOTIDE SEQUENCE</scope>
    <source>
        <strain evidence="2">NW831</strain>
    </source>
</reference>